<evidence type="ECO:0008006" key="3">
    <source>
        <dbReference type="Google" id="ProtNLM"/>
    </source>
</evidence>
<reference evidence="2" key="1">
    <citation type="journal article" date="2019" name="Int. J. Syst. Evol. Microbiol.">
        <title>The Global Catalogue of Microorganisms (GCM) 10K type strain sequencing project: providing services to taxonomists for standard genome sequencing and annotation.</title>
        <authorList>
            <consortium name="The Broad Institute Genomics Platform"/>
            <consortium name="The Broad Institute Genome Sequencing Center for Infectious Disease"/>
            <person name="Wu L."/>
            <person name="Ma J."/>
        </authorList>
    </citation>
    <scope>NUCLEOTIDE SEQUENCE [LARGE SCALE GENOMIC DNA]</scope>
    <source>
        <strain evidence="2">JCM 14718</strain>
    </source>
</reference>
<proteinExistence type="predicted"/>
<organism evidence="1 2">
    <name type="scientific">Fodinicola feengrottensis</name>
    <dbReference type="NCBI Taxonomy" id="435914"/>
    <lineage>
        <taxon>Bacteria</taxon>
        <taxon>Bacillati</taxon>
        <taxon>Actinomycetota</taxon>
        <taxon>Actinomycetes</taxon>
        <taxon>Mycobacteriales</taxon>
        <taxon>Fodinicola</taxon>
    </lineage>
</organism>
<keyword evidence="2" id="KW-1185">Reference proteome</keyword>
<evidence type="ECO:0000313" key="1">
    <source>
        <dbReference type="EMBL" id="GAA1680119.1"/>
    </source>
</evidence>
<evidence type="ECO:0000313" key="2">
    <source>
        <dbReference type="Proteomes" id="UP001500618"/>
    </source>
</evidence>
<dbReference type="Proteomes" id="UP001500618">
    <property type="component" value="Unassembled WGS sequence"/>
</dbReference>
<sequence>MLEPTELRDVSAAFGVDEGQVLRDHLISHLLAAISAEAVHEIVFFGGTALARSVVPDG</sequence>
<gene>
    <name evidence="1" type="ORF">GCM10009765_31630</name>
</gene>
<name>A0ABP4T095_9ACTN</name>
<dbReference type="EMBL" id="BAAANY010000009">
    <property type="protein sequence ID" value="GAA1680119.1"/>
    <property type="molecule type" value="Genomic_DNA"/>
</dbReference>
<protein>
    <recommendedName>
        <fullName evidence="3">Nucleotidyl transferase AbiEii/AbiGii toxin family protein</fullName>
    </recommendedName>
</protein>
<comment type="caution">
    <text evidence="1">The sequence shown here is derived from an EMBL/GenBank/DDBJ whole genome shotgun (WGS) entry which is preliminary data.</text>
</comment>
<accession>A0ABP4T095</accession>
<dbReference type="RefSeq" id="WP_344311009.1">
    <property type="nucleotide sequence ID" value="NZ_BAAANY010000009.1"/>
</dbReference>